<feature type="compositionally biased region" description="Basic and acidic residues" evidence="5">
    <location>
        <begin position="1"/>
        <end position="11"/>
    </location>
</feature>
<accession>A0A0D9QZ06</accession>
<dbReference type="PANTHER" id="PTHR21584">
    <property type="entry name" value="DIFFERENTIAL DISPLAY AND ACTIVATED BY P53 DDA3 /G2 S PHASE EXPRESSED 1"/>
    <property type="match status" value="1"/>
</dbReference>
<proteinExistence type="predicted"/>
<dbReference type="Proteomes" id="UP000029965">
    <property type="component" value="Chromosome 19"/>
</dbReference>
<reference evidence="7 8" key="1">
    <citation type="submission" date="2014-03" db="EMBL/GenBank/DDBJ databases">
        <authorList>
            <person name="Warren W."/>
            <person name="Wilson R.K."/>
        </authorList>
    </citation>
    <scope>NUCLEOTIDE SEQUENCE</scope>
</reference>
<dbReference type="jPOST" id="A0A0D9QZ06"/>
<feature type="region of interest" description="Disordered" evidence="5">
    <location>
        <begin position="175"/>
        <end position="194"/>
    </location>
</feature>
<keyword evidence="2" id="KW-0963">Cytoplasm</keyword>
<dbReference type="InterPro" id="IPR032768">
    <property type="entry name" value="GTSE1_N"/>
</dbReference>
<feature type="region of interest" description="Disordered" evidence="5">
    <location>
        <begin position="118"/>
        <end position="137"/>
    </location>
</feature>
<dbReference type="EMBL" id="AQIB01150677">
    <property type="status" value="NOT_ANNOTATED_CDS"/>
    <property type="molecule type" value="Genomic_DNA"/>
</dbReference>
<dbReference type="Ensembl" id="ENSCSAT00000003314.1">
    <property type="protein sequence ID" value="ENSCSAP00000001595.1"/>
    <property type="gene ID" value="ENSCSAG00000005286.1"/>
</dbReference>
<dbReference type="PANTHER" id="PTHR21584:SF10">
    <property type="entry name" value="G2 AND S PHASE-EXPRESSED PROTEIN 1"/>
    <property type="match status" value="1"/>
</dbReference>
<evidence type="ECO:0000313" key="7">
    <source>
        <dbReference type="Ensembl" id="ENSCSAP00000001595.1"/>
    </source>
</evidence>
<dbReference type="Bgee" id="ENSCSAG00000005286">
    <property type="expression patterns" value="Expressed in fibroblast and 1 other cell type or tissue"/>
</dbReference>
<dbReference type="GO" id="GO:0008017">
    <property type="term" value="F:microtubule binding"/>
    <property type="evidence" value="ECO:0007669"/>
    <property type="project" value="TreeGrafter"/>
</dbReference>
<dbReference type="GeneTree" id="ENSGT00940000154189"/>
<evidence type="ECO:0000256" key="4">
    <source>
        <dbReference type="ARBA" id="ARBA00023212"/>
    </source>
</evidence>
<evidence type="ECO:0000256" key="5">
    <source>
        <dbReference type="SAM" id="MobiDB-lite"/>
    </source>
</evidence>
<feature type="compositionally biased region" description="Polar residues" evidence="5">
    <location>
        <begin position="362"/>
        <end position="374"/>
    </location>
</feature>
<reference evidence="7" key="3">
    <citation type="submission" date="2025-09" db="UniProtKB">
        <authorList>
            <consortium name="Ensembl"/>
        </authorList>
    </citation>
    <scope>IDENTIFICATION</scope>
</reference>
<protein>
    <submittedName>
        <fullName evidence="7">G2 and S-phase expressed 1</fullName>
    </submittedName>
</protein>
<feature type="compositionally biased region" description="Polar residues" evidence="5">
    <location>
        <begin position="619"/>
        <end position="628"/>
    </location>
</feature>
<feature type="compositionally biased region" description="Basic and acidic residues" evidence="5">
    <location>
        <begin position="579"/>
        <end position="592"/>
    </location>
</feature>
<dbReference type="EMBL" id="AQIB01150682">
    <property type="status" value="NOT_ANNOTATED_CDS"/>
    <property type="molecule type" value="Genomic_DNA"/>
</dbReference>
<dbReference type="GO" id="GO:0005881">
    <property type="term" value="C:cytoplasmic microtubule"/>
    <property type="evidence" value="ECO:0007669"/>
    <property type="project" value="Ensembl"/>
</dbReference>
<dbReference type="EMBL" id="AQIB01150685">
    <property type="status" value="NOT_ANNOTATED_CDS"/>
    <property type="molecule type" value="Genomic_DNA"/>
</dbReference>
<keyword evidence="8" id="KW-1185">Reference proteome</keyword>
<dbReference type="EMBL" id="AQIB01150684">
    <property type="status" value="NOT_ANNOTATED_CDS"/>
    <property type="molecule type" value="Genomic_DNA"/>
</dbReference>
<dbReference type="EMBL" id="AQIB01150680">
    <property type="status" value="NOT_ANNOTATED_CDS"/>
    <property type="molecule type" value="Genomic_DNA"/>
</dbReference>
<organism evidence="7 8">
    <name type="scientific">Chlorocebus sabaeus</name>
    <name type="common">Green monkey</name>
    <name type="synonym">Simia sabaea</name>
    <dbReference type="NCBI Taxonomy" id="60711"/>
    <lineage>
        <taxon>Eukaryota</taxon>
        <taxon>Metazoa</taxon>
        <taxon>Chordata</taxon>
        <taxon>Craniata</taxon>
        <taxon>Vertebrata</taxon>
        <taxon>Euteleostomi</taxon>
        <taxon>Mammalia</taxon>
        <taxon>Eutheria</taxon>
        <taxon>Euarchontoglires</taxon>
        <taxon>Primates</taxon>
        <taxon>Haplorrhini</taxon>
        <taxon>Catarrhini</taxon>
        <taxon>Cercopithecidae</taxon>
        <taxon>Cercopithecinae</taxon>
        <taxon>Chlorocebus</taxon>
    </lineage>
</organism>
<dbReference type="EMBL" id="AQIB01150678">
    <property type="status" value="NOT_ANNOTATED_CDS"/>
    <property type="molecule type" value="Genomic_DNA"/>
</dbReference>
<dbReference type="Pfam" id="PF15259">
    <property type="entry name" value="GTSE1_N"/>
    <property type="match status" value="1"/>
</dbReference>
<comment type="subcellular location">
    <subcellularLocation>
        <location evidence="1">Cytoplasm</location>
        <location evidence="1">Cytoskeleton</location>
    </subcellularLocation>
</comment>
<dbReference type="InterPro" id="IPR026657">
    <property type="entry name" value="DDA3/GTSE-1"/>
</dbReference>
<sequence>MEGGGGRDEPSACRAGDANMDNPKKEDILLLADEKFDFDLSLSSSRNSANEDDEVFFGPVGHKERCIAASLELNNPVPEQPSLPASESPFAWSPLAGEKFVEVYKEAHLLALQIESSNRNQAAQAAKPEDPQSQGVERFIQESKLKINLFEKEKEMKKSPTSLKRETYYLSDSPLLGPSVGKPRFLASSPALPSSGAQASLAWALGPPHSAHALPRESCTAPAPSQAATQRKPGSKLLLPRVASVRGRSIPGAAEKPKKEIPASPSRTKIPAEKEFHRDVLPEKSAPGAVSVPAAGSHLGQGKRAIPVPNKLGLKKTLLKAPGSTSNLARKSSSGPVWSGASSVCTSPAAGKAKSSEFASIPANSSRPLSNISKSGGIGPTRLRPALPAGPVGASSQQAKQVDVSGLAAEQPTAPPSASPTQPQTPEGGGQWPNSSSTWSESSQLNKTRSIRRRDSYLNSKTKIMSTPTNQFKIPKFCIGDSPDGATPKFSRAQRPQSCTSVGRVPVHSTPVRRSSGPAPQSLLSAQRVSALPTPASRRFSGLPPMTPKMMPRAMASPLCVPARRLSSEPRKNSAMRTEPTRESNRKADSRPADVSPDGGSPPSCAPQALNFSPEESDTVFSKSTTTEAAREEIKPGGDAAPSEALLVDIKLDPLTVTPDAASQPLVDPPLIDFCNTPEANVAVGSESRPLIDLMINTPDMNKNVAKPSLVVGQLIDLSSPLIQLSPEADKENVDSPLLKF</sequence>
<gene>
    <name evidence="7" type="primary">GTSE1</name>
</gene>
<evidence type="ECO:0000313" key="8">
    <source>
        <dbReference type="Proteomes" id="UP000029965"/>
    </source>
</evidence>
<keyword evidence="4" id="KW-0206">Cytoskeleton</keyword>
<dbReference type="EMBL" id="AQIB01150683">
    <property type="status" value="NOT_ANNOTATED_CDS"/>
    <property type="molecule type" value="Genomic_DNA"/>
</dbReference>
<evidence type="ECO:0000259" key="6">
    <source>
        <dbReference type="Pfam" id="PF15259"/>
    </source>
</evidence>
<feature type="compositionally biased region" description="Low complexity" evidence="5">
    <location>
        <begin position="332"/>
        <end position="344"/>
    </location>
</feature>
<dbReference type="EMBL" id="AQIB01150681">
    <property type="status" value="NOT_ANNOTATED_CDS"/>
    <property type="molecule type" value="Genomic_DNA"/>
</dbReference>
<feature type="compositionally biased region" description="Polar residues" evidence="5">
    <location>
        <begin position="518"/>
        <end position="528"/>
    </location>
</feature>
<evidence type="ECO:0000256" key="2">
    <source>
        <dbReference type="ARBA" id="ARBA00022490"/>
    </source>
</evidence>
<name>A0A0D9QZ06_CHLSB</name>
<feature type="domain" description="G2 and S phase-expressed protein 1 N-terminal" evidence="6">
    <location>
        <begin position="28"/>
        <end position="173"/>
    </location>
</feature>
<dbReference type="eggNOG" id="ENOG502QW86">
    <property type="taxonomic scope" value="Eukaryota"/>
</dbReference>
<evidence type="ECO:0000256" key="3">
    <source>
        <dbReference type="ARBA" id="ARBA00022553"/>
    </source>
</evidence>
<reference evidence="7" key="2">
    <citation type="submission" date="2025-08" db="UniProtKB">
        <authorList>
            <consortium name="Ensembl"/>
        </authorList>
    </citation>
    <scope>IDENTIFICATION</scope>
</reference>
<dbReference type="AlphaFoldDB" id="A0A0D9QZ06"/>
<dbReference type="EMBL" id="AQIB01150676">
    <property type="status" value="NOT_ANNOTATED_CDS"/>
    <property type="molecule type" value="Genomic_DNA"/>
</dbReference>
<dbReference type="OMA" id="MTPKMMP"/>
<keyword evidence="3" id="KW-0597">Phosphoprotein</keyword>
<feature type="compositionally biased region" description="Polar residues" evidence="5">
    <location>
        <begin position="457"/>
        <end position="472"/>
    </location>
</feature>
<feature type="compositionally biased region" description="Basic and acidic residues" evidence="5">
    <location>
        <begin position="270"/>
        <end position="282"/>
    </location>
</feature>
<dbReference type="STRING" id="60711.ENSCSAP00000001595"/>
<feature type="region of interest" description="Disordered" evidence="5">
    <location>
        <begin position="1"/>
        <end position="20"/>
    </location>
</feature>
<feature type="region of interest" description="Disordered" evidence="5">
    <location>
        <begin position="208"/>
        <end position="642"/>
    </location>
</feature>
<dbReference type="CDD" id="cd21864">
    <property type="entry name" value="GTSE1_CTD"/>
    <property type="match status" value="1"/>
</dbReference>
<dbReference type="EMBL" id="AQIB01150679">
    <property type="status" value="NOT_ANNOTATED_CDS"/>
    <property type="molecule type" value="Genomic_DNA"/>
</dbReference>
<evidence type="ECO:0000256" key="1">
    <source>
        <dbReference type="ARBA" id="ARBA00004245"/>
    </source>
</evidence>